<name>A0ABS2E1Y0_9BACT</name>
<reference evidence="1 2" key="1">
    <citation type="journal article" date="2021" name="Sci. Rep.">
        <title>The distribution of antibiotic resistance genes in chicken gut microbiota commensals.</title>
        <authorList>
            <person name="Juricova H."/>
            <person name="Matiasovicova J."/>
            <person name="Kubasova T."/>
            <person name="Cejkova D."/>
            <person name="Rychlik I."/>
        </authorList>
    </citation>
    <scope>NUCLEOTIDE SEQUENCE [LARGE SCALE GENOMIC DNA]</scope>
    <source>
        <strain evidence="1 2">An772</strain>
    </source>
</reference>
<dbReference type="Gene3D" id="2.60.120.200">
    <property type="match status" value="1"/>
</dbReference>
<evidence type="ECO:0000313" key="1">
    <source>
        <dbReference type="EMBL" id="MBM6735655.1"/>
    </source>
</evidence>
<proteinExistence type="predicted"/>
<accession>A0ABS2E1Y0</accession>
<evidence type="ECO:0000313" key="2">
    <source>
        <dbReference type="Proteomes" id="UP000766986"/>
    </source>
</evidence>
<dbReference type="EMBL" id="JACLYZ010000024">
    <property type="protein sequence ID" value="MBM6735655.1"/>
    <property type="molecule type" value="Genomic_DNA"/>
</dbReference>
<dbReference type="Proteomes" id="UP000766986">
    <property type="component" value="Unassembled WGS sequence"/>
</dbReference>
<protein>
    <recommendedName>
        <fullName evidence="3">PKD domain-containing protein</fullName>
    </recommendedName>
</protein>
<comment type="caution">
    <text evidence="1">The sequence shown here is derived from an EMBL/GenBank/DDBJ whole genome shotgun (WGS) entry which is preliminary data.</text>
</comment>
<gene>
    <name evidence="1" type="ORF">H7U35_10555</name>
</gene>
<organism evidence="1 2">
    <name type="scientific">Mediterranea massiliensis</name>
    <dbReference type="NCBI Taxonomy" id="1841865"/>
    <lineage>
        <taxon>Bacteria</taxon>
        <taxon>Pseudomonadati</taxon>
        <taxon>Bacteroidota</taxon>
        <taxon>Bacteroidia</taxon>
        <taxon>Bacteroidales</taxon>
        <taxon>Bacteroidaceae</taxon>
        <taxon>Mediterranea</taxon>
    </lineage>
</organism>
<sequence length="393" mass="44468">MDNNLILYLPFDDPDGSKAYDFSLSRADATLSDGATFSKIAKSGKSLSMNGAGECQTEKAIPFSGDFTLSCYVYPATSKLGWLLNFDGVDNYLEQWVNVMPKNWYFFAFVKSGNTFEVYQNTSRIFKETISGTPKGLSLNDESLNGTQSLIDELRLFNVAKTPTEVMKLQANTDVEYYIDGKNIKEFGVYVSASSGLLGRLERKESLEVDWDNYHGKVIDLKRPRYKERTITLDCFIEASSRSEFVNWVNLFMEQFDKEGTVRLKCEYDGKAKPLVYEVYVPDDVDVDKTWGTYNNDIMVGTFSLKLVECEPVKRVLRHIGNANSKATITVTSTKFLNVYWGDGSHTFNVHGTDVALEHTYEEAGEYDIIVSGVIEDIEEFSTNAIVIWEKLK</sequence>
<dbReference type="InterPro" id="IPR013320">
    <property type="entry name" value="ConA-like_dom_sf"/>
</dbReference>
<keyword evidence="2" id="KW-1185">Reference proteome</keyword>
<evidence type="ECO:0008006" key="3">
    <source>
        <dbReference type="Google" id="ProtNLM"/>
    </source>
</evidence>
<dbReference type="SUPFAM" id="SSF49899">
    <property type="entry name" value="Concanavalin A-like lectins/glucanases"/>
    <property type="match status" value="1"/>
</dbReference>